<dbReference type="EMBL" id="CAICTM010000230">
    <property type="protein sequence ID" value="CAB9505451.1"/>
    <property type="molecule type" value="Genomic_DNA"/>
</dbReference>
<gene>
    <name evidence="3" type="ORF">SEMRO_231_G093700.1</name>
</gene>
<evidence type="ECO:0000313" key="4">
    <source>
        <dbReference type="Proteomes" id="UP001153069"/>
    </source>
</evidence>
<feature type="transmembrane region" description="Helical" evidence="1">
    <location>
        <begin position="108"/>
        <end position="128"/>
    </location>
</feature>
<evidence type="ECO:0008006" key="5">
    <source>
        <dbReference type="Google" id="ProtNLM"/>
    </source>
</evidence>
<keyword evidence="2" id="KW-0732">Signal</keyword>
<feature type="chain" id="PRO_5040389361" description="Transmembrane protein" evidence="2">
    <location>
        <begin position="19"/>
        <end position="195"/>
    </location>
</feature>
<evidence type="ECO:0000313" key="3">
    <source>
        <dbReference type="EMBL" id="CAB9505451.1"/>
    </source>
</evidence>
<name>A0A9N8H8U8_9STRA</name>
<keyword evidence="4" id="KW-1185">Reference proteome</keyword>
<keyword evidence="1" id="KW-0472">Membrane</keyword>
<feature type="signal peptide" evidence="2">
    <location>
        <begin position="1"/>
        <end position="18"/>
    </location>
</feature>
<dbReference type="AlphaFoldDB" id="A0A9N8H8U8"/>
<accession>A0A9N8H8U8</accession>
<evidence type="ECO:0000256" key="1">
    <source>
        <dbReference type="SAM" id="Phobius"/>
    </source>
</evidence>
<keyword evidence="1" id="KW-1133">Transmembrane helix</keyword>
<protein>
    <recommendedName>
        <fullName evidence="5">Transmembrane protein</fullName>
    </recommendedName>
</protein>
<evidence type="ECO:0000256" key="2">
    <source>
        <dbReference type="SAM" id="SignalP"/>
    </source>
</evidence>
<sequence>MMALVWITSLVLLPMAASVGPAFVSTNKALLPRTRSFASVVDMDGGSFYNVTSTMMTPVGAWVQPRQVAKPPPIVQEAVAVEQPVWNENQQQTSTSFDRFDPPVDNQASGVGVLPIIGGMFLAGFFALSAMAPMASVEETTIIAPTTTMTTTTTVQQQKTATDSTSQPTPYWVKEQQDLEDLDQVTGWVTGFDSF</sequence>
<keyword evidence="1" id="KW-0812">Transmembrane</keyword>
<dbReference type="Proteomes" id="UP001153069">
    <property type="component" value="Unassembled WGS sequence"/>
</dbReference>
<reference evidence="3" key="1">
    <citation type="submission" date="2020-06" db="EMBL/GenBank/DDBJ databases">
        <authorList>
            <consortium name="Plant Systems Biology data submission"/>
        </authorList>
    </citation>
    <scope>NUCLEOTIDE SEQUENCE</scope>
    <source>
        <strain evidence="3">D6</strain>
    </source>
</reference>
<organism evidence="3 4">
    <name type="scientific">Seminavis robusta</name>
    <dbReference type="NCBI Taxonomy" id="568900"/>
    <lineage>
        <taxon>Eukaryota</taxon>
        <taxon>Sar</taxon>
        <taxon>Stramenopiles</taxon>
        <taxon>Ochrophyta</taxon>
        <taxon>Bacillariophyta</taxon>
        <taxon>Bacillariophyceae</taxon>
        <taxon>Bacillariophycidae</taxon>
        <taxon>Naviculales</taxon>
        <taxon>Naviculaceae</taxon>
        <taxon>Seminavis</taxon>
    </lineage>
</organism>
<proteinExistence type="predicted"/>
<comment type="caution">
    <text evidence="3">The sequence shown here is derived from an EMBL/GenBank/DDBJ whole genome shotgun (WGS) entry which is preliminary data.</text>
</comment>